<feature type="binding site" evidence="4">
    <location>
        <position position="303"/>
    </location>
    <ligand>
        <name>FAD</name>
        <dbReference type="ChEBI" id="CHEBI:57692"/>
    </ligand>
</feature>
<evidence type="ECO:0000259" key="7">
    <source>
        <dbReference type="Pfam" id="PF07992"/>
    </source>
</evidence>
<dbReference type="PATRIC" id="fig|1423807.3.peg.1855"/>
<dbReference type="RefSeq" id="WP_010622157.1">
    <property type="nucleotide sequence ID" value="NZ_AZGF01000042.1"/>
</dbReference>
<dbReference type="InterPro" id="IPR016156">
    <property type="entry name" value="FAD/NAD-linked_Rdtase_dimer_sf"/>
</dbReference>
<dbReference type="InterPro" id="IPR001100">
    <property type="entry name" value="Pyr_nuc-diS_OxRdtase"/>
</dbReference>
<sequence length="449" mass="48551">MANNFDYDVVVIGAGPGGLAAAYTLSSSKKVLVIENNLWGGTCPNFGCDPKKMLYSVVESKRQANQYDENGLRGTSEVSVDWPSMIKFKQSYTDKIPGGTESGLASSNIDHVYGTAQFIDQHTVLVDNNKYQSKQFIIATGAKPSIPEIPGAELFDTSTEFLAMPSKPDSIGIVGAGYVAIEIANIAIESGIKVDIFQHNDRILSGFPAEFTGKLAELLEKKGVTFHWNSSVSQLQGTPDGSITLSTNDQQTYTFNHVFAAVGRGANIESLHLDKAGVQSNHGGVIVNQYQQSTANNIFAIGDAVSKSIPKLTPVASYEGRYVADFILERKTDPIIFPAIPHTVFAGPELSQVGVTLNEAKDDPQKYQIKNQSVGSWYSYHRVLDDSAQIATITDGEQGTLVGAVVLSSNAEELINYFTEMINDRKGAKNLPDQIPVYPSAASDLSYLM</sequence>
<feature type="binding site" evidence="4">
    <location>
        <position position="52"/>
    </location>
    <ligand>
        <name>FAD</name>
        <dbReference type="ChEBI" id="CHEBI:57692"/>
    </ligand>
</feature>
<evidence type="ECO:0000313" key="9">
    <source>
        <dbReference type="Proteomes" id="UP000051820"/>
    </source>
</evidence>
<organism evidence="8 9">
    <name type="scientific">Paucilactobacillus suebicus DSM 5007 = KCTC 3549</name>
    <dbReference type="NCBI Taxonomy" id="1423807"/>
    <lineage>
        <taxon>Bacteria</taxon>
        <taxon>Bacillati</taxon>
        <taxon>Bacillota</taxon>
        <taxon>Bacilli</taxon>
        <taxon>Lactobacillales</taxon>
        <taxon>Lactobacillaceae</taxon>
        <taxon>Paucilactobacillus</taxon>
    </lineage>
</organism>
<dbReference type="GO" id="GO:0016491">
    <property type="term" value="F:oxidoreductase activity"/>
    <property type="evidence" value="ECO:0007669"/>
    <property type="project" value="InterPro"/>
</dbReference>
<dbReference type="Gene3D" id="3.50.50.60">
    <property type="entry name" value="FAD/NAD(P)-binding domain"/>
    <property type="match status" value="2"/>
</dbReference>
<dbReference type="Gene3D" id="3.30.390.30">
    <property type="match status" value="1"/>
</dbReference>
<protein>
    <submittedName>
        <fullName evidence="8">Glutathione reductase</fullName>
    </submittedName>
</protein>
<reference evidence="8 9" key="1">
    <citation type="journal article" date="2015" name="Genome Announc.">
        <title>Expanding the biotechnology potential of lactobacilli through comparative genomics of 213 strains and associated genera.</title>
        <authorList>
            <person name="Sun Z."/>
            <person name="Harris H.M."/>
            <person name="McCann A."/>
            <person name="Guo C."/>
            <person name="Argimon S."/>
            <person name="Zhang W."/>
            <person name="Yang X."/>
            <person name="Jeffery I.B."/>
            <person name="Cooney J.C."/>
            <person name="Kagawa T.F."/>
            <person name="Liu W."/>
            <person name="Song Y."/>
            <person name="Salvetti E."/>
            <person name="Wrobel A."/>
            <person name="Rasinkangas P."/>
            <person name="Parkhill J."/>
            <person name="Rea M.C."/>
            <person name="O'Sullivan O."/>
            <person name="Ritari J."/>
            <person name="Douillard F.P."/>
            <person name="Paul Ross R."/>
            <person name="Yang R."/>
            <person name="Briner A.E."/>
            <person name="Felis G.E."/>
            <person name="de Vos W.M."/>
            <person name="Barrangou R."/>
            <person name="Klaenhammer T.R."/>
            <person name="Caufield P.W."/>
            <person name="Cui Y."/>
            <person name="Zhang H."/>
            <person name="O'Toole P.W."/>
        </authorList>
    </citation>
    <scope>NUCLEOTIDE SEQUENCE [LARGE SCALE GENOMIC DNA]</scope>
    <source>
        <strain evidence="8 9">DSM 5007</strain>
    </source>
</reference>
<evidence type="ECO:0000256" key="2">
    <source>
        <dbReference type="ARBA" id="ARBA00022630"/>
    </source>
</evidence>
<dbReference type="GO" id="GO:0000166">
    <property type="term" value="F:nucleotide binding"/>
    <property type="evidence" value="ECO:0007669"/>
    <property type="project" value="UniProtKB-KW"/>
</dbReference>
<feature type="domain" description="Pyridine nucleotide-disulphide oxidoreductase dimerisation" evidence="6">
    <location>
        <begin position="340"/>
        <end position="443"/>
    </location>
</feature>
<dbReference type="AlphaFoldDB" id="A0A0R1W215"/>
<evidence type="ECO:0000256" key="3">
    <source>
        <dbReference type="ARBA" id="ARBA00022827"/>
    </source>
</evidence>
<evidence type="ECO:0000256" key="4">
    <source>
        <dbReference type="PIRSR" id="PIRSR000350-3"/>
    </source>
</evidence>
<gene>
    <name evidence="8" type="ORF">FD16_GL001811</name>
</gene>
<evidence type="ECO:0000313" key="8">
    <source>
        <dbReference type="EMBL" id="KRM09427.1"/>
    </source>
</evidence>
<dbReference type="STRING" id="1423807.FD16_GL001811"/>
<dbReference type="PANTHER" id="PTHR43014">
    <property type="entry name" value="MERCURIC REDUCTASE"/>
    <property type="match status" value="1"/>
</dbReference>
<feature type="domain" description="FAD/NAD(P)-binding" evidence="7">
    <location>
        <begin position="7"/>
        <end position="320"/>
    </location>
</feature>
<dbReference type="Pfam" id="PF07992">
    <property type="entry name" value="Pyr_redox_2"/>
    <property type="match status" value="1"/>
</dbReference>
<dbReference type="Pfam" id="PF02852">
    <property type="entry name" value="Pyr_redox_dim"/>
    <property type="match status" value="1"/>
</dbReference>
<evidence type="ECO:0000256" key="1">
    <source>
        <dbReference type="ARBA" id="ARBA00007532"/>
    </source>
</evidence>
<keyword evidence="4" id="KW-0520">NAD</keyword>
<dbReference type="PIRSF" id="PIRSF000350">
    <property type="entry name" value="Mercury_reductase_MerA"/>
    <property type="match status" value="1"/>
</dbReference>
<dbReference type="PRINTS" id="PR00368">
    <property type="entry name" value="FADPNR"/>
</dbReference>
<evidence type="ECO:0000259" key="6">
    <source>
        <dbReference type="Pfam" id="PF02852"/>
    </source>
</evidence>
<feature type="disulfide bond" description="Redox-active" evidence="5">
    <location>
        <begin position="43"/>
        <end position="48"/>
    </location>
</feature>
<accession>A0A0R1W215</accession>
<dbReference type="InterPro" id="IPR023753">
    <property type="entry name" value="FAD/NAD-binding_dom"/>
</dbReference>
<dbReference type="InterPro" id="IPR004099">
    <property type="entry name" value="Pyr_nucl-diS_OxRdtase_dimer"/>
</dbReference>
<dbReference type="PRINTS" id="PR00411">
    <property type="entry name" value="PNDRDTASEI"/>
</dbReference>
<name>A0A0R1W215_9LACO</name>
<dbReference type="eggNOG" id="COG1249">
    <property type="taxonomic scope" value="Bacteria"/>
</dbReference>
<evidence type="ECO:0000256" key="5">
    <source>
        <dbReference type="PIRSR" id="PIRSR000350-4"/>
    </source>
</evidence>
<dbReference type="PANTHER" id="PTHR43014:SF5">
    <property type="entry name" value="GLUTATHIONE REDUCTASE (NADPH)"/>
    <property type="match status" value="1"/>
</dbReference>
<dbReference type="InterPro" id="IPR036188">
    <property type="entry name" value="FAD/NAD-bd_sf"/>
</dbReference>
<feature type="binding site" evidence="4">
    <location>
        <position position="263"/>
    </location>
    <ligand>
        <name>NAD(+)</name>
        <dbReference type="ChEBI" id="CHEBI:57540"/>
    </ligand>
</feature>
<keyword evidence="9" id="KW-1185">Reference proteome</keyword>
<dbReference type="SUPFAM" id="SSF55424">
    <property type="entry name" value="FAD/NAD-linked reductases, dimerisation (C-terminal) domain"/>
    <property type="match status" value="1"/>
</dbReference>
<dbReference type="SUPFAM" id="SSF51905">
    <property type="entry name" value="FAD/NAD(P)-binding domain"/>
    <property type="match status" value="1"/>
</dbReference>
<proteinExistence type="inferred from homology"/>
<keyword evidence="2" id="KW-0285">Flavoprotein</keyword>
<keyword evidence="4" id="KW-0547">Nucleotide-binding</keyword>
<comment type="cofactor">
    <cofactor evidence="4">
        <name>FAD</name>
        <dbReference type="ChEBI" id="CHEBI:57692"/>
    </cofactor>
    <text evidence="4">Binds 1 FAD per subunit.</text>
</comment>
<dbReference type="Proteomes" id="UP000051820">
    <property type="component" value="Unassembled WGS sequence"/>
</dbReference>
<comment type="similarity">
    <text evidence="1">Belongs to the class-I pyridine nucleotide-disulfide oxidoreductase family.</text>
</comment>
<dbReference type="OrthoDB" id="9800167at2"/>
<dbReference type="EMBL" id="AZGF01000042">
    <property type="protein sequence ID" value="KRM09427.1"/>
    <property type="molecule type" value="Genomic_DNA"/>
</dbReference>
<comment type="caution">
    <text evidence="8">The sequence shown here is derived from an EMBL/GenBank/DDBJ whole genome shotgun (WGS) entry which is preliminary data.</text>
</comment>
<feature type="binding site" evidence="4">
    <location>
        <begin position="175"/>
        <end position="182"/>
    </location>
    <ligand>
        <name>NAD(+)</name>
        <dbReference type="ChEBI" id="CHEBI:57540"/>
    </ligand>
</feature>
<keyword evidence="3 4" id="KW-0274">FAD</keyword>